<dbReference type="FunFam" id="1.25.40.180:FF:000042">
    <property type="entry name" value="Eukaryotic translation initiation factor 4 gamma"/>
    <property type="match status" value="1"/>
</dbReference>
<dbReference type="PANTHER" id="PTHR23253:SF78">
    <property type="entry name" value="EUKARYOTIC TRANSLATION INITIATION FACTOR 4G1, ISOFORM B-RELATED"/>
    <property type="match status" value="1"/>
</dbReference>
<evidence type="ECO:0000259" key="8">
    <source>
        <dbReference type="PROSITE" id="PS51366"/>
    </source>
</evidence>
<dbReference type="InterPro" id="IPR049485">
    <property type="entry name" value="eIF4G1-like_eIF4E-bd"/>
</dbReference>
<evidence type="ECO:0000259" key="7">
    <source>
        <dbReference type="PROSITE" id="PS51363"/>
    </source>
</evidence>
<keyword evidence="10" id="KW-1185">Reference proteome</keyword>
<dbReference type="SUPFAM" id="SSF48371">
    <property type="entry name" value="ARM repeat"/>
    <property type="match status" value="3"/>
</dbReference>
<evidence type="ECO:0000256" key="6">
    <source>
        <dbReference type="SAM" id="MobiDB-lite"/>
    </source>
</evidence>
<feature type="region of interest" description="Disordered" evidence="6">
    <location>
        <begin position="1"/>
        <end position="108"/>
    </location>
</feature>
<accession>A0AAV2Q3R4</accession>
<comment type="similarity">
    <text evidence="1">Belongs to the eukaryotic initiation factor 4G family.</text>
</comment>
<feature type="compositionally biased region" description="Gly residues" evidence="6">
    <location>
        <begin position="160"/>
        <end position="173"/>
    </location>
</feature>
<evidence type="ECO:0000256" key="3">
    <source>
        <dbReference type="ARBA" id="ARBA00022553"/>
    </source>
</evidence>
<feature type="compositionally biased region" description="Basic and acidic residues" evidence="6">
    <location>
        <begin position="688"/>
        <end position="727"/>
    </location>
</feature>
<dbReference type="PANTHER" id="PTHR23253">
    <property type="entry name" value="EUKARYOTIC TRANSLATION INITIATION FACTOR 4 GAMMA"/>
    <property type="match status" value="1"/>
</dbReference>
<dbReference type="GO" id="GO:0006417">
    <property type="term" value="P:regulation of translation"/>
    <property type="evidence" value="ECO:0007669"/>
    <property type="project" value="UniProtKB-KW"/>
</dbReference>
<dbReference type="GO" id="GO:0016281">
    <property type="term" value="C:eukaryotic translation initiation factor 4F complex"/>
    <property type="evidence" value="ECO:0007669"/>
    <property type="project" value="TreeGrafter"/>
</dbReference>
<dbReference type="AlphaFoldDB" id="A0AAV2Q3R4"/>
<dbReference type="GO" id="GO:0003729">
    <property type="term" value="F:mRNA binding"/>
    <property type="evidence" value="ECO:0007669"/>
    <property type="project" value="TreeGrafter"/>
</dbReference>
<dbReference type="Proteomes" id="UP001497623">
    <property type="component" value="Unassembled WGS sequence"/>
</dbReference>
<dbReference type="InterPro" id="IPR003891">
    <property type="entry name" value="Initiation_fac_eIF4g_MI"/>
</dbReference>
<evidence type="ECO:0000313" key="10">
    <source>
        <dbReference type="Proteomes" id="UP001497623"/>
    </source>
</evidence>
<dbReference type="Pfam" id="PF02020">
    <property type="entry name" value="W2"/>
    <property type="match status" value="1"/>
</dbReference>
<feature type="compositionally biased region" description="Polar residues" evidence="6">
    <location>
        <begin position="568"/>
        <end position="581"/>
    </location>
</feature>
<name>A0AAV2Q3R4_MEGNR</name>
<gene>
    <name evidence="9" type="ORF">MNOR_LOCUS8180</name>
</gene>
<dbReference type="Gene3D" id="1.25.40.180">
    <property type="match status" value="3"/>
</dbReference>
<feature type="compositionally biased region" description="Basic and acidic residues" evidence="6">
    <location>
        <begin position="494"/>
        <end position="519"/>
    </location>
</feature>
<keyword evidence="5" id="KW-0648">Protein biosynthesis</keyword>
<sequence>MHKQADISQKSDNQSQASSKASKEEEKMVQPAADNTDVRETTPSKEMSPQNDQPIANQRPQENEQIEQNDNIPENDDDDQEKENSPEPQLKYSYKEDQWSPINPDGKRQYDRSFLLELQNNPLSLKKPVALPNLEVVRDGLVQRKTSFDPNRGSMSGMSKMGGGGGGGGGGGNDFTPGYVRSSTGNKGGPKQGGRNSQQGAPRGGRGDNRGDNRGGPKVININISNREPAKLKTTENAWKPTSKAPTPTDESEATQEVLKKMKGILNKLTPEKFEKLVGSVKAMPINTTDRLSLVIDLIFEKAVDEQSFSTTYAQMCQVLSLMSVKGGENDSNKSEVKFRNLIINKCQKEFEKDNFDENEKANRLKEINACTDAEEKKGLKQKYDYDESRLRKRSVGNIRFIGELYKLRMLTSPIMMRIIGTLLEKGDEESLECLCKLLTTIGKILETQCNSQAKALAELDRHFKRMDSYVKEKKTNARVRFLIMDVIDLRRNGWTPRREDNNPKTKSQIHEEVKKEEFEQQMVLATTPHKRDDRDRDRGDRDRNKRRGGQSEDGWNTVATSKGRASFDSSRLKNMNTFSRPNADAKAEVTLGPQAGRGFGSWGMGSSGGGISKDKEDKQQQQQQQPANRFNVLMDSMSGQDNRRAAAQMSGGPRLAPGGPRQGFGSKSMPPPSNNDKESALAAVKKFSRDADRSKSTSRPESRESSQSRESNDGLKGPRDLNSDNAEKYTKTIVEEFTVNVDPKEAKVSVKERFSTNTIKLFVQFALEWVLDKTSTKRKLVGQLYHDLLLDKIIPVDQFIEGTKEILMLTEDYAIDIPQVCNYLGEIFAPCLNDSAISLQTLEKISIFAEDKCADVFASILRNSAGLMSPNKVAELWSSSGLSWNNILPPSANVTEFLTKHKLEFIVDSSKVTDGIGSSNWQPHKVETELYKLFKRASNEEIFSWIEANIGSDAKGPKFIRALVTALVENQATTSNDGSSIRVGDDFEEKMKTHLPVVLKYVDSNDKLELQCIYALQALSVKHQHPPGLLEKCFNAFYDSEVVGEEAFDEWAKSNDPEEQEGKGVCINSVKNFMRWLKEADVEDSENHA</sequence>
<evidence type="ECO:0000256" key="1">
    <source>
        <dbReference type="ARBA" id="ARBA00005775"/>
    </source>
</evidence>
<feature type="region of interest" description="Disordered" evidence="6">
    <location>
        <begin position="494"/>
        <end position="628"/>
    </location>
</feature>
<feature type="region of interest" description="Disordered" evidence="6">
    <location>
        <begin position="142"/>
        <end position="254"/>
    </location>
</feature>
<protein>
    <submittedName>
        <fullName evidence="9">Uncharacterized protein</fullName>
    </submittedName>
</protein>
<dbReference type="Pfam" id="PF02854">
    <property type="entry name" value="MIF4G"/>
    <property type="match status" value="1"/>
</dbReference>
<dbReference type="InterPro" id="IPR003307">
    <property type="entry name" value="W2_domain"/>
</dbReference>
<dbReference type="PROSITE" id="PS51363">
    <property type="entry name" value="W2"/>
    <property type="match status" value="1"/>
</dbReference>
<feature type="domain" description="W2" evidence="7">
    <location>
        <begin position="918"/>
        <end position="1088"/>
    </location>
</feature>
<keyword evidence="4" id="KW-0810">Translation regulation</keyword>
<evidence type="ECO:0000256" key="2">
    <source>
        <dbReference type="ARBA" id="ARBA00022540"/>
    </source>
</evidence>
<dbReference type="Pfam" id="PF02847">
    <property type="entry name" value="MA3"/>
    <property type="match status" value="1"/>
</dbReference>
<dbReference type="InterPro" id="IPR016024">
    <property type="entry name" value="ARM-type_fold"/>
</dbReference>
<feature type="compositionally biased region" description="Low complexity" evidence="6">
    <location>
        <begin position="8"/>
        <end position="20"/>
    </location>
</feature>
<dbReference type="InterPro" id="IPR003890">
    <property type="entry name" value="MIF4G-like_typ-3"/>
</dbReference>
<reference evidence="9 10" key="1">
    <citation type="submission" date="2024-05" db="EMBL/GenBank/DDBJ databases">
        <authorList>
            <person name="Wallberg A."/>
        </authorList>
    </citation>
    <scope>NUCLEOTIDE SEQUENCE [LARGE SCALE GENOMIC DNA]</scope>
</reference>
<comment type="caution">
    <text evidence="9">The sequence shown here is derived from an EMBL/GenBank/DDBJ whole genome shotgun (WGS) entry which is preliminary data.</text>
</comment>
<dbReference type="Pfam" id="PF21140">
    <property type="entry name" value="eIF4G1-like_eIF4E-bd"/>
    <property type="match status" value="1"/>
</dbReference>
<dbReference type="SMART" id="SM00544">
    <property type="entry name" value="MA3"/>
    <property type="match status" value="1"/>
</dbReference>
<feature type="compositionally biased region" description="Basic and acidic residues" evidence="6">
    <location>
        <begin position="205"/>
        <end position="215"/>
    </location>
</feature>
<evidence type="ECO:0000256" key="5">
    <source>
        <dbReference type="ARBA" id="ARBA00022917"/>
    </source>
</evidence>
<feature type="compositionally biased region" description="Gly residues" evidence="6">
    <location>
        <begin position="596"/>
        <end position="612"/>
    </location>
</feature>
<dbReference type="PROSITE" id="PS51366">
    <property type="entry name" value="MI"/>
    <property type="match status" value="1"/>
</dbReference>
<evidence type="ECO:0000256" key="4">
    <source>
        <dbReference type="ARBA" id="ARBA00022845"/>
    </source>
</evidence>
<evidence type="ECO:0000313" key="9">
    <source>
        <dbReference type="EMBL" id="CAL4070103.1"/>
    </source>
</evidence>
<organism evidence="9 10">
    <name type="scientific">Meganyctiphanes norvegica</name>
    <name type="common">Northern krill</name>
    <name type="synonym">Thysanopoda norvegica</name>
    <dbReference type="NCBI Taxonomy" id="48144"/>
    <lineage>
        <taxon>Eukaryota</taxon>
        <taxon>Metazoa</taxon>
        <taxon>Ecdysozoa</taxon>
        <taxon>Arthropoda</taxon>
        <taxon>Crustacea</taxon>
        <taxon>Multicrustacea</taxon>
        <taxon>Malacostraca</taxon>
        <taxon>Eumalacostraca</taxon>
        <taxon>Eucarida</taxon>
        <taxon>Euphausiacea</taxon>
        <taxon>Euphausiidae</taxon>
        <taxon>Meganyctiphanes</taxon>
    </lineage>
</organism>
<dbReference type="EMBL" id="CAXKWB010003743">
    <property type="protein sequence ID" value="CAL4070103.1"/>
    <property type="molecule type" value="Genomic_DNA"/>
</dbReference>
<feature type="compositionally biased region" description="Basic and acidic residues" evidence="6">
    <location>
        <begin position="530"/>
        <end position="544"/>
    </location>
</feature>
<keyword evidence="2" id="KW-0396">Initiation factor</keyword>
<dbReference type="SMART" id="SM00515">
    <property type="entry name" value="eIF5C"/>
    <property type="match status" value="1"/>
</dbReference>
<feature type="domain" description="MI" evidence="8">
    <location>
        <begin position="726"/>
        <end position="848"/>
    </location>
</feature>
<feature type="compositionally biased region" description="Polar residues" evidence="6">
    <location>
        <begin position="44"/>
        <end position="60"/>
    </location>
</feature>
<dbReference type="SMART" id="SM00543">
    <property type="entry name" value="MIF4G"/>
    <property type="match status" value="1"/>
</dbReference>
<feature type="region of interest" description="Disordered" evidence="6">
    <location>
        <begin position="641"/>
        <end position="727"/>
    </location>
</feature>
<proteinExistence type="inferred from homology"/>
<dbReference type="CDD" id="cd11559">
    <property type="entry name" value="W2_eIF4G1_like"/>
    <property type="match status" value="1"/>
</dbReference>
<dbReference type="GO" id="GO:0003743">
    <property type="term" value="F:translation initiation factor activity"/>
    <property type="evidence" value="ECO:0007669"/>
    <property type="project" value="UniProtKB-KW"/>
</dbReference>
<keyword evidence="3" id="KW-0597">Phosphoprotein</keyword>